<dbReference type="EMBL" id="JAMKOV010000003">
    <property type="protein sequence ID" value="KAI8041131.1"/>
    <property type="molecule type" value="Genomic_DNA"/>
</dbReference>
<evidence type="ECO:0000256" key="3">
    <source>
        <dbReference type="ARBA" id="ARBA00022833"/>
    </source>
</evidence>
<feature type="region of interest" description="Disordered" evidence="6">
    <location>
        <begin position="145"/>
        <end position="230"/>
    </location>
</feature>
<dbReference type="OrthoDB" id="432970at2759"/>
<dbReference type="GO" id="GO:0008270">
    <property type="term" value="F:zinc ion binding"/>
    <property type="evidence" value="ECO:0007669"/>
    <property type="project" value="UniProtKB-KW"/>
</dbReference>
<dbReference type="Proteomes" id="UP001059596">
    <property type="component" value="Unassembled WGS sequence"/>
</dbReference>
<accession>A0A9P9YQB4</accession>
<keyword evidence="5" id="KW-0175">Coiled coil</keyword>
<evidence type="ECO:0000256" key="2">
    <source>
        <dbReference type="ARBA" id="ARBA00022771"/>
    </source>
</evidence>
<feature type="compositionally biased region" description="Polar residues" evidence="6">
    <location>
        <begin position="516"/>
        <end position="526"/>
    </location>
</feature>
<dbReference type="SUPFAM" id="SSF144232">
    <property type="entry name" value="HIT/MYND zinc finger-like"/>
    <property type="match status" value="1"/>
</dbReference>
<evidence type="ECO:0000256" key="5">
    <source>
        <dbReference type="SAM" id="Coils"/>
    </source>
</evidence>
<feature type="region of interest" description="Disordered" evidence="6">
    <location>
        <begin position="294"/>
        <end position="318"/>
    </location>
</feature>
<organism evidence="8 9">
    <name type="scientific">Drosophila gunungcola</name>
    <name type="common">fruit fly</name>
    <dbReference type="NCBI Taxonomy" id="103775"/>
    <lineage>
        <taxon>Eukaryota</taxon>
        <taxon>Metazoa</taxon>
        <taxon>Ecdysozoa</taxon>
        <taxon>Arthropoda</taxon>
        <taxon>Hexapoda</taxon>
        <taxon>Insecta</taxon>
        <taxon>Pterygota</taxon>
        <taxon>Neoptera</taxon>
        <taxon>Endopterygota</taxon>
        <taxon>Diptera</taxon>
        <taxon>Brachycera</taxon>
        <taxon>Muscomorpha</taxon>
        <taxon>Ephydroidea</taxon>
        <taxon>Drosophilidae</taxon>
        <taxon>Drosophila</taxon>
        <taxon>Sophophora</taxon>
    </lineage>
</organism>
<dbReference type="PROSITE" id="PS01360">
    <property type="entry name" value="ZF_MYND_1"/>
    <property type="match status" value="1"/>
</dbReference>
<feature type="region of interest" description="Disordered" evidence="6">
    <location>
        <begin position="432"/>
        <end position="622"/>
    </location>
</feature>
<proteinExistence type="predicted"/>
<feature type="compositionally biased region" description="Basic and acidic residues" evidence="6">
    <location>
        <begin position="897"/>
        <end position="949"/>
    </location>
</feature>
<evidence type="ECO:0000259" key="7">
    <source>
        <dbReference type="PROSITE" id="PS50865"/>
    </source>
</evidence>
<keyword evidence="2 4" id="KW-0863">Zinc-finger</keyword>
<dbReference type="Gene3D" id="6.10.140.2220">
    <property type="match status" value="1"/>
</dbReference>
<keyword evidence="1" id="KW-0479">Metal-binding</keyword>
<feature type="compositionally biased region" description="Low complexity" evidence="6">
    <location>
        <begin position="456"/>
        <end position="465"/>
    </location>
</feature>
<feature type="compositionally biased region" description="Polar residues" evidence="6">
    <location>
        <begin position="1"/>
        <end position="14"/>
    </location>
</feature>
<evidence type="ECO:0000256" key="1">
    <source>
        <dbReference type="ARBA" id="ARBA00022723"/>
    </source>
</evidence>
<name>A0A9P9YQB4_9MUSC</name>
<dbReference type="InterPro" id="IPR002893">
    <property type="entry name" value="Znf_MYND"/>
</dbReference>
<evidence type="ECO:0000313" key="9">
    <source>
        <dbReference type="Proteomes" id="UP001059596"/>
    </source>
</evidence>
<reference evidence="8" key="1">
    <citation type="journal article" date="2023" name="Genome Biol. Evol.">
        <title>Long-read-based Genome Assembly of Drosophila gunungcola Reveals Fewer Chemosensory Genes in Flower-breeding Species.</title>
        <authorList>
            <person name="Negi A."/>
            <person name="Liao B.Y."/>
            <person name="Yeh S.D."/>
        </authorList>
    </citation>
    <scope>NUCLEOTIDE SEQUENCE</scope>
    <source>
        <strain evidence="8">Sukarami</strain>
    </source>
</reference>
<keyword evidence="3" id="KW-0862">Zinc</keyword>
<dbReference type="PROSITE" id="PS50865">
    <property type="entry name" value="ZF_MYND_2"/>
    <property type="match status" value="1"/>
</dbReference>
<feature type="compositionally biased region" description="Basic and acidic residues" evidence="6">
    <location>
        <begin position="196"/>
        <end position="216"/>
    </location>
</feature>
<feature type="region of interest" description="Disordered" evidence="6">
    <location>
        <begin position="890"/>
        <end position="949"/>
    </location>
</feature>
<feature type="domain" description="MYND-type" evidence="7">
    <location>
        <begin position="952"/>
        <end position="989"/>
    </location>
</feature>
<feature type="region of interest" description="Disordered" evidence="6">
    <location>
        <begin position="809"/>
        <end position="829"/>
    </location>
</feature>
<feature type="compositionally biased region" description="Low complexity" evidence="6">
    <location>
        <begin position="567"/>
        <end position="614"/>
    </location>
</feature>
<comment type="caution">
    <text evidence="8">The sequence shown here is derived from an EMBL/GenBank/DDBJ whole genome shotgun (WGS) entry which is preliminary data.</text>
</comment>
<dbReference type="Pfam" id="PF01753">
    <property type="entry name" value="zf-MYND"/>
    <property type="match status" value="1"/>
</dbReference>
<evidence type="ECO:0000256" key="6">
    <source>
        <dbReference type="SAM" id="MobiDB-lite"/>
    </source>
</evidence>
<feature type="region of interest" description="Disordered" evidence="6">
    <location>
        <begin position="1"/>
        <end position="86"/>
    </location>
</feature>
<feature type="compositionally biased region" description="Basic residues" evidence="6">
    <location>
        <begin position="154"/>
        <end position="174"/>
    </location>
</feature>
<protein>
    <recommendedName>
        <fullName evidence="7">MYND-type domain-containing protein</fullName>
    </recommendedName>
</protein>
<feature type="coiled-coil region" evidence="5">
    <location>
        <begin position="653"/>
        <end position="680"/>
    </location>
</feature>
<feature type="compositionally biased region" description="Pro residues" evidence="6">
    <location>
        <begin position="466"/>
        <end position="478"/>
    </location>
</feature>
<sequence>MSNVEIYDSSNSQLSSDEYSHEEEDYDALMDAAVSKQRPQKTKPKGPGSGKPGNGTADPPASADKDAKAESAPDPPSTRAETLQRIRQLQLQRRRWPNLYFKRRSMRWLRPNKMDYNTYLEGLKDLLPKRRNKLELLARYKTWRRRSYDSRSPSRSRSRSRSHSRSRSRSRSYSRSRSGSRSPELICLDDTENEESPEKPEIDTQARVTPTKEFKPRVAAPPPQLNFELPDKQKAHENGDFVLDEFLKKKEPQQPSYDLDNLPASLELEQTLNETLVQQEEQETAESLVMDATLKRRRSVTPPTSSEKCPNPENLDKEDDDTIEFLSVQQNKPDVAEPPLNLQTSVTPPANPLQNQPAFKLSTPYTLAHSSATKQADNLANVSYSLNTPTPPATPMEIEISYPNEKLPNNTKLNIQNYSTQHTSQVAVTAQRSPAQVPLREVSAQKAPAQTTPLRQAALQQMAAPSAPPQQMAPPKPAAPQHLAPPRSTPPQQMAPPRSVPPQQLAPPRGAPPLQWTPSRAEQPQQLAPPREAQPQQVAPPRGVPPQQLPPPREAAPQQLAPPPQQPQMHPHLPQVISPSFVVPQQPQPRRSETVSTQTQVSQSAQPTPSTTRQKPNIDLNNSDASFHYRIKELFEEIDTIMKDKVNSVRPELKAFTEERERIDADLETLDKLIAKKEEEYNRLLYLRHVKKELSARMERSERITMIKDLLPALLNKSVSTEELLEMHTLLVDEQQSPMPSKYGLSAVEQCLNHATLNQNNLRLLRGAMGLKEQAPPVSLRHFEEERQLFRRNSLPARQPPMRHVRDMGEEHQREFNQDNAPPSKRPKLFHPLDRYQEMANSTPNLAAASSSSYNKVQGPGKPPYYNNLSLDNHFDNESLMIKPLFNSSPMVSQREQSNRQYHESHSAYRNEDEMGDVKRKLGKSKSQDHKSIRKSKHEDAAATNGKEDKSCHECKRRKATYLCTGCQSQWYCSRECQLRAWDTHYRTCGI</sequence>
<gene>
    <name evidence="8" type="ORF">M5D96_005383</name>
</gene>
<evidence type="ECO:0000256" key="4">
    <source>
        <dbReference type="PROSITE-ProRule" id="PRU00134"/>
    </source>
</evidence>
<dbReference type="AlphaFoldDB" id="A0A9P9YQB4"/>
<keyword evidence="9" id="KW-1185">Reference proteome</keyword>
<feature type="compositionally biased region" description="Pro residues" evidence="6">
    <location>
        <begin position="542"/>
        <end position="566"/>
    </location>
</feature>
<evidence type="ECO:0000313" key="8">
    <source>
        <dbReference type="EMBL" id="KAI8041131.1"/>
    </source>
</evidence>